<dbReference type="Gene3D" id="1.10.10.10">
    <property type="entry name" value="Winged helix-like DNA-binding domain superfamily/Winged helix DNA-binding domain"/>
    <property type="match status" value="1"/>
</dbReference>
<reference evidence="2 3" key="1">
    <citation type="submission" date="2019-11" db="EMBL/GenBank/DDBJ databases">
        <authorList>
            <person name="Li X.-J."/>
            <person name="Feng X.-M."/>
        </authorList>
    </citation>
    <scope>NUCLEOTIDE SEQUENCE [LARGE SCALE GENOMIC DNA]</scope>
    <source>
        <strain evidence="2 3">XMNu-373</strain>
    </source>
</reference>
<dbReference type="SMART" id="SM00347">
    <property type="entry name" value="HTH_MARR"/>
    <property type="match status" value="1"/>
</dbReference>
<dbReference type="GO" id="GO:0006950">
    <property type="term" value="P:response to stress"/>
    <property type="evidence" value="ECO:0007669"/>
    <property type="project" value="TreeGrafter"/>
</dbReference>
<sequence length="148" mass="16350">MDAWLPLARILTKLPAALDAQLRRDAGMSHFEYFVIAMLSEAPGRVLRMSDLAERTSSSLSRLSHVVTRLEQRGWARREACPDDGRYTNALLTDAGWNKIVASAPGHVETVRHLVIGVLTADELKSLRDIGESILDRVNSELAGGTRE</sequence>
<comment type="caution">
    <text evidence="2">The sequence shown here is derived from an EMBL/GenBank/DDBJ whole genome shotgun (WGS) entry which is preliminary data.</text>
</comment>
<name>A0A7K3LXQ4_9ACTN</name>
<dbReference type="PANTHER" id="PTHR33164:SF99">
    <property type="entry name" value="MARR FAMILY REGULATORY PROTEIN"/>
    <property type="match status" value="1"/>
</dbReference>
<feature type="domain" description="HTH marR-type" evidence="1">
    <location>
        <begin position="4"/>
        <end position="136"/>
    </location>
</feature>
<keyword evidence="3" id="KW-1185">Reference proteome</keyword>
<dbReference type="InterPro" id="IPR039422">
    <property type="entry name" value="MarR/SlyA-like"/>
</dbReference>
<gene>
    <name evidence="2" type="ORF">F7O44_01865</name>
</gene>
<dbReference type="PROSITE" id="PS50995">
    <property type="entry name" value="HTH_MARR_2"/>
    <property type="match status" value="1"/>
</dbReference>
<dbReference type="InterPro" id="IPR036388">
    <property type="entry name" value="WH-like_DNA-bd_sf"/>
</dbReference>
<dbReference type="SUPFAM" id="SSF46785">
    <property type="entry name" value="Winged helix' DNA-binding domain"/>
    <property type="match status" value="1"/>
</dbReference>
<evidence type="ECO:0000313" key="3">
    <source>
        <dbReference type="Proteomes" id="UP000460435"/>
    </source>
</evidence>
<accession>A0A7K3LXQ4</accession>
<dbReference type="Pfam" id="PF12802">
    <property type="entry name" value="MarR_2"/>
    <property type="match status" value="1"/>
</dbReference>
<dbReference type="EMBL" id="WLZY01000001">
    <property type="protein sequence ID" value="NDL55811.1"/>
    <property type="molecule type" value="Genomic_DNA"/>
</dbReference>
<proteinExistence type="predicted"/>
<dbReference type="RefSeq" id="WP_162449271.1">
    <property type="nucleotide sequence ID" value="NZ_WLZY01000001.1"/>
</dbReference>
<dbReference type="GO" id="GO:0003700">
    <property type="term" value="F:DNA-binding transcription factor activity"/>
    <property type="evidence" value="ECO:0007669"/>
    <property type="project" value="InterPro"/>
</dbReference>
<dbReference type="PANTHER" id="PTHR33164">
    <property type="entry name" value="TRANSCRIPTIONAL REGULATOR, MARR FAMILY"/>
    <property type="match status" value="1"/>
</dbReference>
<protein>
    <submittedName>
        <fullName evidence="2">MarR family transcriptional regulator</fullName>
    </submittedName>
</protein>
<dbReference type="AlphaFoldDB" id="A0A7K3LXQ4"/>
<evidence type="ECO:0000259" key="1">
    <source>
        <dbReference type="PROSITE" id="PS50995"/>
    </source>
</evidence>
<evidence type="ECO:0000313" key="2">
    <source>
        <dbReference type="EMBL" id="NDL55811.1"/>
    </source>
</evidence>
<organism evidence="2 3">
    <name type="scientific">Phytoactinopolyspora mesophila</name>
    <dbReference type="NCBI Taxonomy" id="2650750"/>
    <lineage>
        <taxon>Bacteria</taxon>
        <taxon>Bacillati</taxon>
        <taxon>Actinomycetota</taxon>
        <taxon>Actinomycetes</taxon>
        <taxon>Jiangellales</taxon>
        <taxon>Jiangellaceae</taxon>
        <taxon>Phytoactinopolyspora</taxon>
    </lineage>
</organism>
<dbReference type="InterPro" id="IPR036390">
    <property type="entry name" value="WH_DNA-bd_sf"/>
</dbReference>
<dbReference type="InterPro" id="IPR000835">
    <property type="entry name" value="HTH_MarR-typ"/>
</dbReference>
<dbReference type="Proteomes" id="UP000460435">
    <property type="component" value="Unassembled WGS sequence"/>
</dbReference>